<dbReference type="AlphaFoldDB" id="A0A0F9DWY1"/>
<feature type="non-terminal residue" evidence="1">
    <location>
        <position position="1"/>
    </location>
</feature>
<comment type="caution">
    <text evidence="1">The sequence shown here is derived from an EMBL/GenBank/DDBJ whole genome shotgun (WGS) entry which is preliminary data.</text>
</comment>
<dbReference type="GO" id="GO:0006310">
    <property type="term" value="P:DNA recombination"/>
    <property type="evidence" value="ECO:0007669"/>
    <property type="project" value="InterPro"/>
</dbReference>
<dbReference type="CDD" id="cd14332">
    <property type="entry name" value="UBA_RuvA_C"/>
    <property type="match status" value="1"/>
</dbReference>
<organism evidence="1">
    <name type="scientific">marine sediment metagenome</name>
    <dbReference type="NCBI Taxonomy" id="412755"/>
    <lineage>
        <taxon>unclassified sequences</taxon>
        <taxon>metagenomes</taxon>
        <taxon>ecological metagenomes</taxon>
    </lineage>
</organism>
<sequence length="393" mass="47310">SSFESNNYYPSRFILRTFLEALTRLKRFNSIKELFTYSKRLILNNGDSTIQAEYEEIVDDLLEKKLINMNILEVHFSTKFLYKNENWYKLPKNYVERGTIYPQVLNMHDRIEGKTDYRIIPLYDTAFLIALGYKPPIIRVMLNELYREEFNETLIRNRLKEYFNKSYYKELLKPVFQEILEKNPNLNRKLIAKAINRGRDFFYSEKFKQWYGESVSLKDLQKVLRSKKLHGKKFNWGDTKKEIANYNKNQIIKGIQKSQWINLFIDNRIGIDEIGEKAGYSNGKGFSNHFWKLKRVQEIFGVSSMREAIIKYRRKRVIKEVKEDSSLSITTFERIFVNIFGYRKKQNYYKSSYFWDIMCKVFREIFPELDRSENLSPKKFIQELTLRISSIEK</sequence>
<reference evidence="1" key="1">
    <citation type="journal article" date="2015" name="Nature">
        <title>Complex archaea that bridge the gap between prokaryotes and eukaryotes.</title>
        <authorList>
            <person name="Spang A."/>
            <person name="Saw J.H."/>
            <person name="Jorgensen S.L."/>
            <person name="Zaremba-Niedzwiedzka K."/>
            <person name="Martijn J."/>
            <person name="Lind A.E."/>
            <person name="van Eijk R."/>
            <person name="Schleper C."/>
            <person name="Guy L."/>
            <person name="Ettema T.J."/>
        </authorList>
    </citation>
    <scope>NUCLEOTIDE SEQUENCE</scope>
</reference>
<name>A0A0F9DWY1_9ZZZZ</name>
<evidence type="ECO:0000313" key="1">
    <source>
        <dbReference type="EMBL" id="KKL16348.1"/>
    </source>
</evidence>
<dbReference type="GO" id="GO:0006281">
    <property type="term" value="P:DNA repair"/>
    <property type="evidence" value="ECO:0007669"/>
    <property type="project" value="InterPro"/>
</dbReference>
<accession>A0A0F9DWY1</accession>
<gene>
    <name evidence="1" type="ORF">LCGC14_2496480</name>
</gene>
<dbReference type="EMBL" id="LAZR01039700">
    <property type="protein sequence ID" value="KKL16348.1"/>
    <property type="molecule type" value="Genomic_DNA"/>
</dbReference>
<dbReference type="GO" id="GO:0009378">
    <property type="term" value="F:four-way junction helicase activity"/>
    <property type="evidence" value="ECO:0007669"/>
    <property type="project" value="InterPro"/>
</dbReference>
<protein>
    <submittedName>
        <fullName evidence="1">Uncharacterized protein</fullName>
    </submittedName>
</protein>
<dbReference type="GO" id="GO:0009379">
    <property type="term" value="C:Holliday junction helicase complex"/>
    <property type="evidence" value="ECO:0007669"/>
    <property type="project" value="InterPro"/>
</dbReference>
<dbReference type="InterPro" id="IPR011114">
    <property type="entry name" value="RuvA_C"/>
</dbReference>
<dbReference type="GO" id="GO:0005524">
    <property type="term" value="F:ATP binding"/>
    <property type="evidence" value="ECO:0007669"/>
    <property type="project" value="InterPro"/>
</dbReference>
<proteinExistence type="predicted"/>